<reference evidence="12 13" key="1">
    <citation type="submission" date="2021-01" db="EMBL/GenBank/DDBJ databases">
        <title>Genome Sequencing of Type Strains.</title>
        <authorList>
            <person name="Lemaire J.F."/>
            <person name="Inderbitzin P."/>
            <person name="Collins S.B."/>
            <person name="Wespe N."/>
            <person name="Knight-Connoni V."/>
        </authorList>
    </citation>
    <scope>NUCLEOTIDE SEQUENCE [LARGE SCALE GENOMIC DNA]</scope>
    <source>
        <strain evidence="12 13">DSM 14730</strain>
    </source>
</reference>
<keyword evidence="8 11" id="KW-0067">ATP-binding</keyword>
<dbReference type="RefSeq" id="WP_188403089.1">
    <property type="nucleotide sequence ID" value="NZ_BMCE01000002.1"/>
</dbReference>
<dbReference type="HAMAP" id="MF_00228">
    <property type="entry name" value="Thz_kinase"/>
    <property type="match status" value="1"/>
</dbReference>
<dbReference type="GO" id="GO:0004417">
    <property type="term" value="F:hydroxyethylthiazole kinase activity"/>
    <property type="evidence" value="ECO:0007669"/>
    <property type="project" value="UniProtKB-EC"/>
</dbReference>
<evidence type="ECO:0000256" key="11">
    <source>
        <dbReference type="HAMAP-Rule" id="MF_00228"/>
    </source>
</evidence>
<evidence type="ECO:0000313" key="13">
    <source>
        <dbReference type="Proteomes" id="UP001319060"/>
    </source>
</evidence>
<evidence type="ECO:0000256" key="2">
    <source>
        <dbReference type="ARBA" id="ARBA00001946"/>
    </source>
</evidence>
<dbReference type="Pfam" id="PF02110">
    <property type="entry name" value="HK"/>
    <property type="match status" value="1"/>
</dbReference>
<evidence type="ECO:0000256" key="5">
    <source>
        <dbReference type="ARBA" id="ARBA00022723"/>
    </source>
</evidence>
<evidence type="ECO:0000256" key="1">
    <source>
        <dbReference type="ARBA" id="ARBA00001771"/>
    </source>
</evidence>
<evidence type="ECO:0000256" key="9">
    <source>
        <dbReference type="ARBA" id="ARBA00022842"/>
    </source>
</evidence>
<dbReference type="EC" id="2.7.1.50" evidence="11"/>
<keyword evidence="5 11" id="KW-0479">Metal-binding</keyword>
<evidence type="ECO:0000256" key="4">
    <source>
        <dbReference type="ARBA" id="ARBA00022679"/>
    </source>
</evidence>
<feature type="binding site" evidence="11">
    <location>
        <position position="181"/>
    </location>
    <ligand>
        <name>ATP</name>
        <dbReference type="ChEBI" id="CHEBI:30616"/>
    </ligand>
</feature>
<keyword evidence="6 11" id="KW-0547">Nucleotide-binding</keyword>
<dbReference type="NCBIfam" id="NF006830">
    <property type="entry name" value="PRK09355.1"/>
    <property type="match status" value="1"/>
</dbReference>
<keyword evidence="10 11" id="KW-0784">Thiamine biosynthesis</keyword>
<dbReference type="PRINTS" id="PR01099">
    <property type="entry name" value="HYETHTZKNASE"/>
</dbReference>
<feature type="binding site" evidence="11">
    <location>
        <position position="48"/>
    </location>
    <ligand>
        <name>substrate</name>
    </ligand>
</feature>
<dbReference type="PIRSF" id="PIRSF000513">
    <property type="entry name" value="Thz_kinase"/>
    <property type="match status" value="1"/>
</dbReference>
<accession>A0ABS2ZD94</accession>
<feature type="binding site" evidence="11">
    <location>
        <position position="133"/>
    </location>
    <ligand>
        <name>ATP</name>
        <dbReference type="ChEBI" id="CHEBI:30616"/>
    </ligand>
</feature>
<comment type="similarity">
    <text evidence="11">Belongs to the Thz kinase family.</text>
</comment>
<evidence type="ECO:0000256" key="7">
    <source>
        <dbReference type="ARBA" id="ARBA00022777"/>
    </source>
</evidence>
<dbReference type="InterPro" id="IPR029056">
    <property type="entry name" value="Ribokinase-like"/>
</dbReference>
<keyword evidence="7 11" id="KW-0418">Kinase</keyword>
<comment type="function">
    <text evidence="11">Catalyzes the phosphorylation of the hydroxyl group of 4-methyl-5-beta-hydroxyethylthiazole (THZ).</text>
</comment>
<feature type="binding site" evidence="11">
    <location>
        <position position="208"/>
    </location>
    <ligand>
        <name>substrate</name>
    </ligand>
</feature>
<proteinExistence type="inferred from homology"/>
<dbReference type="Gene3D" id="3.40.1190.20">
    <property type="match status" value="1"/>
</dbReference>
<comment type="cofactor">
    <cofactor evidence="2 11">
        <name>Mg(2+)</name>
        <dbReference type="ChEBI" id="CHEBI:18420"/>
    </cofactor>
</comment>
<keyword evidence="13" id="KW-1185">Reference proteome</keyword>
<evidence type="ECO:0000313" key="12">
    <source>
        <dbReference type="EMBL" id="MBN3545293.1"/>
    </source>
</evidence>
<dbReference type="EMBL" id="JAFHKS010000042">
    <property type="protein sequence ID" value="MBN3545293.1"/>
    <property type="molecule type" value="Genomic_DNA"/>
</dbReference>
<comment type="caution">
    <text evidence="12">The sequence shown here is derived from an EMBL/GenBank/DDBJ whole genome shotgun (WGS) entry which is preliminary data.</text>
</comment>
<keyword evidence="9 11" id="KW-0460">Magnesium</keyword>
<name>A0ABS2ZD94_9BACL</name>
<comment type="catalytic activity">
    <reaction evidence="1 11">
        <text>5-(2-hydroxyethyl)-4-methylthiazole + ATP = 4-methyl-5-(2-phosphooxyethyl)-thiazole + ADP + H(+)</text>
        <dbReference type="Rhea" id="RHEA:24212"/>
        <dbReference type="ChEBI" id="CHEBI:15378"/>
        <dbReference type="ChEBI" id="CHEBI:17957"/>
        <dbReference type="ChEBI" id="CHEBI:30616"/>
        <dbReference type="ChEBI" id="CHEBI:58296"/>
        <dbReference type="ChEBI" id="CHEBI:456216"/>
        <dbReference type="EC" id="2.7.1.50"/>
    </reaction>
</comment>
<dbReference type="SUPFAM" id="SSF53613">
    <property type="entry name" value="Ribokinase-like"/>
    <property type="match status" value="1"/>
</dbReference>
<dbReference type="InterPro" id="IPR000417">
    <property type="entry name" value="Hyethyz_kinase"/>
</dbReference>
<dbReference type="CDD" id="cd01170">
    <property type="entry name" value="THZ_kinase"/>
    <property type="match status" value="1"/>
</dbReference>
<evidence type="ECO:0000256" key="6">
    <source>
        <dbReference type="ARBA" id="ARBA00022741"/>
    </source>
</evidence>
<comment type="pathway">
    <text evidence="3 11">Cofactor biosynthesis; thiamine diphosphate biosynthesis; 4-methyl-5-(2-phosphoethyl)-thiazole from 5-(2-hydroxyethyl)-4-methylthiazole: step 1/1.</text>
</comment>
<sequence length="299" mass="31833">MNNTRVQDWKTFVGQVRKEKPLVHHITNNVTMNFLANGVLAAGGSPMMVHDAREVEEAVSVAGALVLNIGTLEEGTAQSMILALRRAMHRGVPVVLDPVGVGLSSFRQEVVKELLAEYSQLKGVCPQTILTICGNAAEMKFLAEGGWAGKGVDGDLEGSEDSLIELASAAAKQTGCLIAMTGKKDVVTDGEKAIVLSHGDPMLAFVTGTGCFATSMVALYQGNHKEEGAGTQSLSILERTALAILMLTKAAEEAVKEAQGPGSFQQKLLDQLFALEKTPGIWRGTMNWQDHSFKGGVRV</sequence>
<evidence type="ECO:0000256" key="8">
    <source>
        <dbReference type="ARBA" id="ARBA00022840"/>
    </source>
</evidence>
<organism evidence="12 13">
    <name type="scientific">Fictibacillus barbaricus</name>
    <dbReference type="NCBI Taxonomy" id="182136"/>
    <lineage>
        <taxon>Bacteria</taxon>
        <taxon>Bacillati</taxon>
        <taxon>Bacillota</taxon>
        <taxon>Bacilli</taxon>
        <taxon>Bacillales</taxon>
        <taxon>Fictibacillaceae</taxon>
        <taxon>Fictibacillus</taxon>
    </lineage>
</organism>
<evidence type="ECO:0000256" key="3">
    <source>
        <dbReference type="ARBA" id="ARBA00004868"/>
    </source>
</evidence>
<protein>
    <recommendedName>
        <fullName evidence="11">Hydroxyethylthiazole kinase</fullName>
        <ecNumber evidence="11">2.7.1.50</ecNumber>
    </recommendedName>
    <alternativeName>
        <fullName evidence="11">4-methyl-5-beta-hydroxyethylthiazole kinase</fullName>
        <shortName evidence="11">TH kinase</shortName>
        <shortName evidence="11">Thz kinase</shortName>
    </alternativeName>
</protein>
<dbReference type="Proteomes" id="UP001319060">
    <property type="component" value="Unassembled WGS sequence"/>
</dbReference>
<keyword evidence="4 11" id="KW-0808">Transferase</keyword>
<gene>
    <name evidence="11 12" type="primary">thiM</name>
    <name evidence="12" type="ORF">JYA64_08305</name>
</gene>
<evidence type="ECO:0000256" key="10">
    <source>
        <dbReference type="ARBA" id="ARBA00022977"/>
    </source>
</evidence>